<evidence type="ECO:0000259" key="2">
    <source>
        <dbReference type="Pfam" id="PF01979"/>
    </source>
</evidence>
<protein>
    <submittedName>
        <fullName evidence="3">Atrazine chlorohydrolase</fullName>
        <ecNumber evidence="3">3.8.1.8</ecNumber>
    </submittedName>
</protein>
<feature type="coiled-coil region" evidence="1">
    <location>
        <begin position="235"/>
        <end position="266"/>
    </location>
</feature>
<dbReference type="InterPro" id="IPR032466">
    <property type="entry name" value="Metal_Hydrolase"/>
</dbReference>
<proteinExistence type="predicted"/>
<dbReference type="AlphaFoldDB" id="A0A654M531"/>
<dbReference type="InterPro" id="IPR011059">
    <property type="entry name" value="Metal-dep_hydrolase_composite"/>
</dbReference>
<dbReference type="EC" id="3.8.1.8" evidence="3"/>
<dbReference type="Gene3D" id="2.30.40.10">
    <property type="entry name" value="Urease, subunit C, domain 1"/>
    <property type="match status" value="1"/>
</dbReference>
<dbReference type="GO" id="GO:0016810">
    <property type="term" value="F:hydrolase activity, acting on carbon-nitrogen (but not peptide) bonds"/>
    <property type="evidence" value="ECO:0007669"/>
    <property type="project" value="InterPro"/>
</dbReference>
<dbReference type="InterPro" id="IPR006680">
    <property type="entry name" value="Amidohydro-rel"/>
</dbReference>
<dbReference type="OrthoDB" id="42910at2157"/>
<organism evidence="3 4">
    <name type="scientific">Candidatus Nitrosocosmicus oleophilus</name>
    <dbReference type="NCBI Taxonomy" id="1353260"/>
    <lineage>
        <taxon>Archaea</taxon>
        <taxon>Nitrososphaerota</taxon>
        <taxon>Nitrososphaeria</taxon>
        <taxon>Nitrososphaerales</taxon>
        <taxon>Nitrososphaeraceae</taxon>
        <taxon>Candidatus Nitrosocosmicus</taxon>
    </lineage>
</organism>
<dbReference type="RefSeq" id="WP_196816896.1">
    <property type="nucleotide sequence ID" value="NZ_CP012850.1"/>
</dbReference>
<keyword evidence="4" id="KW-1185">Reference proteome</keyword>
<dbReference type="Pfam" id="PF01979">
    <property type="entry name" value="Amidohydro_1"/>
    <property type="match status" value="1"/>
</dbReference>
<dbReference type="SUPFAM" id="SSF51556">
    <property type="entry name" value="Metallo-dependent hydrolases"/>
    <property type="match status" value="1"/>
</dbReference>
<feature type="domain" description="Amidohydrolase-related" evidence="2">
    <location>
        <begin position="69"/>
        <end position="458"/>
    </location>
</feature>
<dbReference type="InterPro" id="IPR050287">
    <property type="entry name" value="MTA/SAH_deaminase"/>
</dbReference>
<dbReference type="EMBL" id="CP012850">
    <property type="protein sequence ID" value="ALI37923.1"/>
    <property type="molecule type" value="Genomic_DNA"/>
</dbReference>
<keyword evidence="3" id="KW-0378">Hydrolase</keyword>
<dbReference type="PANTHER" id="PTHR43794:SF5">
    <property type="entry name" value="CHLOROHYDROLASE FAMILY PROTEIN"/>
    <property type="match status" value="1"/>
</dbReference>
<dbReference type="PANTHER" id="PTHR43794">
    <property type="entry name" value="AMINOHYDROLASE SSNA-RELATED"/>
    <property type="match status" value="1"/>
</dbReference>
<name>A0A654M531_9ARCH</name>
<dbReference type="GO" id="GO:0018788">
    <property type="term" value="F:atrazine chlorohydrolase activity"/>
    <property type="evidence" value="ECO:0007669"/>
    <property type="project" value="UniProtKB-EC"/>
</dbReference>
<accession>A0A654M531</accession>
<sequence>MKKSLIKNADLLFGKELQIVQNGSILINEHGTIEDLFTSEKRLEKKDTTTSNSVNKNNKIDIIDAEGFILLPGLINSHVHIGDSIGKDISASSDLNQRIHPQYGIKKTILEKTPSSQLMQMIRNAAMSMLHKGITTFVDFREGGLEGISLIQNAVENIPIKKIVLGRIDFNANYKDENTSPRSLKNGKDTVTKSQIIKKSNLIEENDIINQGSKIIEKCDGFGISGANEHTDEMLRLYNKIILKYQQEREEEREREKTELNGHRKEPVVAIHAAEAETAVMESVKKYKKTEIERTVNTLNPDIYIHVTNPSSSDLQLLYQNNKKIVICPRANGVLGTGFAPIRKMLEYDFELGIGTDNVMLNSPDMFREMDFLIKSQRAVEKNTRFLDAKKVLKMATVNGGKIFNLNIGSIEKGFQADLLFIDKYDLDLYPIHDPHMSIVQRCTERQLKAVMIDGNFVLEKTSIR</sequence>
<dbReference type="Proteomes" id="UP000058925">
    <property type="component" value="Chromosome"/>
</dbReference>
<dbReference type="NCBIfam" id="NF005552">
    <property type="entry name" value="PRK07213.1"/>
    <property type="match status" value="1"/>
</dbReference>
<dbReference type="KEGG" id="taa:NMY3_03742"/>
<gene>
    <name evidence="3" type="primary">atzA</name>
    <name evidence="3" type="ORF">NMY3_03742</name>
</gene>
<dbReference type="Gene3D" id="3.20.20.140">
    <property type="entry name" value="Metal-dependent hydrolases"/>
    <property type="match status" value="1"/>
</dbReference>
<dbReference type="SUPFAM" id="SSF51338">
    <property type="entry name" value="Composite domain of metallo-dependent hydrolases"/>
    <property type="match status" value="1"/>
</dbReference>
<dbReference type="GeneID" id="60423533"/>
<evidence type="ECO:0000313" key="4">
    <source>
        <dbReference type="Proteomes" id="UP000058925"/>
    </source>
</evidence>
<keyword evidence="1" id="KW-0175">Coiled coil</keyword>
<evidence type="ECO:0000256" key="1">
    <source>
        <dbReference type="SAM" id="Coils"/>
    </source>
</evidence>
<reference evidence="4" key="1">
    <citation type="submission" date="2015-10" db="EMBL/GenBank/DDBJ databases">
        <title>Niche specialization of a soil ammonia-oxidizing archaeon, Candidatus Nitrosocosmicus oleophilus.</title>
        <authorList>
            <person name="Jung M.-Y."/>
            <person name="Rhee S.-K."/>
        </authorList>
    </citation>
    <scope>NUCLEOTIDE SEQUENCE [LARGE SCALE GENOMIC DNA]</scope>
    <source>
        <strain evidence="4">MY3</strain>
    </source>
</reference>
<evidence type="ECO:0000313" key="3">
    <source>
        <dbReference type="EMBL" id="ALI37923.1"/>
    </source>
</evidence>